<name>A0ABZ2KCF7_9BACT</name>
<dbReference type="RefSeq" id="WP_394845179.1">
    <property type="nucleotide sequence ID" value="NZ_CP089982.1"/>
</dbReference>
<reference evidence="2 3" key="1">
    <citation type="submission" date="2021-12" db="EMBL/GenBank/DDBJ databases">
        <title>Discovery of the Pendulisporaceae a myxobacterial family with distinct sporulation behavior and unique specialized metabolism.</title>
        <authorList>
            <person name="Garcia R."/>
            <person name="Popoff A."/>
            <person name="Bader C.D."/>
            <person name="Loehr J."/>
            <person name="Walesch S."/>
            <person name="Walt C."/>
            <person name="Boldt J."/>
            <person name="Bunk B."/>
            <person name="Haeckl F.J.F.P.J."/>
            <person name="Gunesch A.P."/>
            <person name="Birkelbach J."/>
            <person name="Nuebel U."/>
            <person name="Pietschmann T."/>
            <person name="Bach T."/>
            <person name="Mueller R."/>
        </authorList>
    </citation>
    <scope>NUCLEOTIDE SEQUENCE [LARGE SCALE GENOMIC DNA]</scope>
    <source>
        <strain evidence="2 3">MSr12523</strain>
    </source>
</reference>
<dbReference type="Proteomes" id="UP001379533">
    <property type="component" value="Chromosome"/>
</dbReference>
<proteinExistence type="predicted"/>
<dbReference type="EMBL" id="CP089982">
    <property type="protein sequence ID" value="WXA94569.1"/>
    <property type="molecule type" value="Genomic_DNA"/>
</dbReference>
<evidence type="ECO:0000259" key="1">
    <source>
        <dbReference type="Pfam" id="PF10124"/>
    </source>
</evidence>
<organism evidence="2 3">
    <name type="scientific">Pendulispora brunnea</name>
    <dbReference type="NCBI Taxonomy" id="2905690"/>
    <lineage>
        <taxon>Bacteria</taxon>
        <taxon>Pseudomonadati</taxon>
        <taxon>Myxococcota</taxon>
        <taxon>Myxococcia</taxon>
        <taxon>Myxococcales</taxon>
        <taxon>Sorangiineae</taxon>
        <taxon>Pendulisporaceae</taxon>
        <taxon>Pendulispora</taxon>
    </lineage>
</organism>
<dbReference type="InterPro" id="IPR018774">
    <property type="entry name" value="Phage_Mu_GpT"/>
</dbReference>
<gene>
    <name evidence="2" type="ORF">LZC95_50155</name>
</gene>
<feature type="domain" description="Bacteriophage Mu GpT" evidence="1">
    <location>
        <begin position="155"/>
        <end position="235"/>
    </location>
</feature>
<protein>
    <submittedName>
        <fullName evidence="2">Mu-like prophage major head subunit gpT family protein</fullName>
    </submittedName>
</protein>
<keyword evidence="3" id="KW-1185">Reference proteome</keyword>
<feature type="domain" description="Bacteriophage Mu GpT" evidence="1">
    <location>
        <begin position="9"/>
        <end position="154"/>
    </location>
</feature>
<evidence type="ECO:0000313" key="2">
    <source>
        <dbReference type="EMBL" id="WXA94569.1"/>
    </source>
</evidence>
<feature type="domain" description="Bacteriophage Mu GpT" evidence="1">
    <location>
        <begin position="240"/>
        <end position="300"/>
    </location>
</feature>
<accession>A0ABZ2KCF7</accession>
<evidence type="ECO:0000313" key="3">
    <source>
        <dbReference type="Proteomes" id="UP001379533"/>
    </source>
</evidence>
<dbReference type="Pfam" id="PF10124">
    <property type="entry name" value="Mu-like_gpT"/>
    <property type="match status" value="3"/>
</dbReference>
<sequence length="304" mass="34756">MQVTQSNLNYIFNAFDIRFQLAYQGASPWYQQVATEVPSKTTQQTYAWMAKLPRLREWLGERVAQNVATYGYVLVNKDYELTEKLDRNMVEDDSVGLFNPIVDEMGLQSRLWPDDLMTILLEGGENTLCFDGQNFFDVDHPVDRRKPELGTQQNFFPNTPLTSENYAKVRSAMMSFRGEDQKPLYVVPKLLVVPPQLEQVGRLILNADMIPNVQGTAPQTNVYKGSAELLVVPQLSIQPTSWYLLDVSRPIKPFVFQLREAPQFTYLNNPNDLNVFQRREYLFGVHARGNAGYALWFLAAKGVG</sequence>